<dbReference type="InterPro" id="IPR006119">
    <property type="entry name" value="Resolv_N"/>
</dbReference>
<accession>A0A6I6CIL3</accession>
<feature type="active site" description="O-(5'-phospho-DNA)-serine intermediate" evidence="4 5">
    <location>
        <position position="11"/>
    </location>
</feature>
<evidence type="ECO:0000256" key="2">
    <source>
        <dbReference type="ARBA" id="ARBA00023125"/>
    </source>
</evidence>
<dbReference type="Pfam" id="PF07508">
    <property type="entry name" value="Recombinase"/>
    <property type="match status" value="1"/>
</dbReference>
<feature type="domain" description="Resolvase/invertase-type recombinase catalytic" evidence="7">
    <location>
        <begin position="3"/>
        <end position="150"/>
    </location>
</feature>
<proteinExistence type="predicted"/>
<keyword evidence="1" id="KW-0229">DNA integration</keyword>
<evidence type="ECO:0000256" key="6">
    <source>
        <dbReference type="SAM" id="Coils"/>
    </source>
</evidence>
<evidence type="ECO:0000313" key="9">
    <source>
        <dbReference type="EMBL" id="QGT16680.1"/>
    </source>
</evidence>
<dbReference type="AlphaFoldDB" id="A0A6I6CIL3"/>
<keyword evidence="2" id="KW-0238">DNA-binding</keyword>
<dbReference type="InterPro" id="IPR038109">
    <property type="entry name" value="DNA_bind_recomb_sf"/>
</dbReference>
<dbReference type="SUPFAM" id="SSF53041">
    <property type="entry name" value="Resolvase-like"/>
    <property type="match status" value="1"/>
</dbReference>
<evidence type="ECO:0000259" key="7">
    <source>
        <dbReference type="PROSITE" id="PS51736"/>
    </source>
</evidence>
<reference evidence="9 10" key="1">
    <citation type="submission" date="2019-03" db="EMBL/GenBank/DDBJ databases">
        <title>Wolbachia endosymbiont of Haematobia irritans wIrr.</title>
        <authorList>
            <person name="Parry R.H."/>
            <person name="Asgari S."/>
        </authorList>
    </citation>
    <scope>NUCLEOTIDE SEQUENCE [LARGE SCALE GENOMIC DNA]</scope>
    <source>
        <strain evidence="10">wIrr</strain>
    </source>
</reference>
<evidence type="ECO:0000313" key="10">
    <source>
        <dbReference type="Proteomes" id="UP000422744"/>
    </source>
</evidence>
<dbReference type="Pfam" id="PF00239">
    <property type="entry name" value="Resolvase"/>
    <property type="match status" value="1"/>
</dbReference>
<dbReference type="PROSITE" id="PS51737">
    <property type="entry name" value="RECOMBINASE_DNA_BIND"/>
    <property type="match status" value="1"/>
</dbReference>
<protein>
    <submittedName>
        <fullName evidence="9">Recombinase family protein</fullName>
    </submittedName>
</protein>
<keyword evidence="6" id="KW-0175">Coiled coil</keyword>
<feature type="coiled-coil region" evidence="6">
    <location>
        <begin position="431"/>
        <end position="458"/>
    </location>
</feature>
<dbReference type="GO" id="GO:0003677">
    <property type="term" value="F:DNA binding"/>
    <property type="evidence" value="ECO:0007669"/>
    <property type="project" value="UniProtKB-KW"/>
</dbReference>
<dbReference type="PANTHER" id="PTHR30461:SF23">
    <property type="entry name" value="DNA RECOMBINASE-RELATED"/>
    <property type="match status" value="1"/>
</dbReference>
<evidence type="ECO:0000256" key="1">
    <source>
        <dbReference type="ARBA" id="ARBA00022908"/>
    </source>
</evidence>
<feature type="domain" description="Recombinase" evidence="8">
    <location>
        <begin position="159"/>
        <end position="293"/>
    </location>
</feature>
<dbReference type="SMART" id="SM00857">
    <property type="entry name" value="Resolvase"/>
    <property type="match status" value="1"/>
</dbReference>
<dbReference type="Pfam" id="PF13408">
    <property type="entry name" value="Zn_ribbon_recom"/>
    <property type="match status" value="1"/>
</dbReference>
<organism evidence="9 10">
    <name type="scientific">Wolbachia pipientis</name>
    <dbReference type="NCBI Taxonomy" id="955"/>
    <lineage>
        <taxon>Bacteria</taxon>
        <taxon>Pseudomonadati</taxon>
        <taxon>Pseudomonadota</taxon>
        <taxon>Alphaproteobacteria</taxon>
        <taxon>Rickettsiales</taxon>
        <taxon>Anaplasmataceae</taxon>
        <taxon>Wolbachieae</taxon>
        <taxon>Wolbachia</taxon>
    </lineage>
</organism>
<dbReference type="PANTHER" id="PTHR30461">
    <property type="entry name" value="DNA-INVERTASE FROM LAMBDOID PROPHAGE"/>
    <property type="match status" value="1"/>
</dbReference>
<dbReference type="CDD" id="cd00338">
    <property type="entry name" value="Ser_Recombinase"/>
    <property type="match status" value="1"/>
</dbReference>
<evidence type="ECO:0000259" key="8">
    <source>
        <dbReference type="PROSITE" id="PS51737"/>
    </source>
</evidence>
<dbReference type="EMBL" id="CP037426">
    <property type="protein sequence ID" value="QGT16680.1"/>
    <property type="molecule type" value="Genomic_DNA"/>
</dbReference>
<dbReference type="GO" id="GO:0015074">
    <property type="term" value="P:DNA integration"/>
    <property type="evidence" value="ECO:0007669"/>
    <property type="project" value="UniProtKB-KW"/>
</dbReference>
<dbReference type="InterPro" id="IPR006118">
    <property type="entry name" value="Recombinase_CS"/>
</dbReference>
<evidence type="ECO:0000256" key="3">
    <source>
        <dbReference type="ARBA" id="ARBA00023172"/>
    </source>
</evidence>
<dbReference type="GO" id="GO:0000150">
    <property type="term" value="F:DNA strand exchange activity"/>
    <property type="evidence" value="ECO:0007669"/>
    <property type="project" value="InterPro"/>
</dbReference>
<evidence type="ECO:0000256" key="5">
    <source>
        <dbReference type="PROSITE-ProRule" id="PRU10137"/>
    </source>
</evidence>
<sequence length="580" mass="67305">MITVALYARVSSKSQAQNNTIESQIAELKHRIAADKHELLNEYEFKDDGLSGWSLEREGLDALRDKVGEDQIDKVYIHSPDRLSRKSAHQMILLDEFEKAGVEVIFLNHKTENNPESKLLLGMQGLVAEYECTKIMERSRRGKLHRAKKGCVSVIGIAPFGYNRIKHVDREKTKFEINEEEAKIVKQLFMWVGQERISIREVIRRLRDKSIRTRTGKKVWCPIIIWKVLRNPAYKGQAAFGKLKRVERRERNKQKVSICRTDEDSWIYIPVPKIVDEGLFNKVQKQLDENRKRARMQREGGKKKYLLQGLVVCQNCGYAYSGAQCGVEGKKFSYYRCSSTIRITDGREKCTNKLVRTDMLETAIWEKVKNLLKNPEIIKNEYHRRIAENKNDESSDKKFARRENQIKQGIEKLMEDYYSQENVGDKGYISEEEFKQTMKGMRERLRGIEEEKKKVVDQKAIEKGMNLIINSIKSLYSSVKSNLEQLDWQTKRGIIKALVERIQIGYDQVEVAFRIEEPAQDGEIFNLQHCTGRHDKEAGGVCQGSFFVSIPNVIWLCKKSIVCLHSALKLLVKSISIHRR</sequence>
<name>A0A6I6CIL3_WOLPI</name>
<dbReference type="InterPro" id="IPR025827">
    <property type="entry name" value="Zn_ribbon_recom_dom"/>
</dbReference>
<gene>
    <name evidence="9" type="ORF">E0495_05810</name>
</gene>
<dbReference type="Gene3D" id="3.40.50.1390">
    <property type="entry name" value="Resolvase, N-terminal catalytic domain"/>
    <property type="match status" value="1"/>
</dbReference>
<dbReference type="PROSITE" id="PS51736">
    <property type="entry name" value="RECOMBINASES_3"/>
    <property type="match status" value="1"/>
</dbReference>
<dbReference type="RefSeq" id="WP_155969315.1">
    <property type="nucleotide sequence ID" value="NZ_CP037426.1"/>
</dbReference>
<dbReference type="InterPro" id="IPR036162">
    <property type="entry name" value="Resolvase-like_N_sf"/>
</dbReference>
<dbReference type="InterPro" id="IPR050639">
    <property type="entry name" value="SSR_resolvase"/>
</dbReference>
<dbReference type="InterPro" id="IPR011109">
    <property type="entry name" value="DNA_bind_recombinase_dom"/>
</dbReference>
<dbReference type="PROSITE" id="PS00397">
    <property type="entry name" value="RECOMBINASES_1"/>
    <property type="match status" value="1"/>
</dbReference>
<keyword evidence="3" id="KW-0233">DNA recombination</keyword>
<dbReference type="Gene3D" id="3.90.1750.20">
    <property type="entry name" value="Putative Large Serine Recombinase, Chain B, Domain 2"/>
    <property type="match status" value="1"/>
</dbReference>
<dbReference type="Proteomes" id="UP000422744">
    <property type="component" value="Chromosome"/>
</dbReference>
<evidence type="ECO:0000256" key="4">
    <source>
        <dbReference type="PIRSR" id="PIRSR606118-50"/>
    </source>
</evidence>